<feature type="transmembrane region" description="Helical" evidence="1">
    <location>
        <begin position="44"/>
        <end position="67"/>
    </location>
</feature>
<feature type="transmembrane region" description="Helical" evidence="1">
    <location>
        <begin position="6"/>
        <end position="24"/>
    </location>
</feature>
<reference evidence="3" key="1">
    <citation type="journal article" date="2019" name="Int. J. Syst. Evol. Microbiol.">
        <title>The Global Catalogue of Microorganisms (GCM) 10K type strain sequencing project: providing services to taxonomists for standard genome sequencing and annotation.</title>
        <authorList>
            <consortium name="The Broad Institute Genomics Platform"/>
            <consortium name="The Broad Institute Genome Sequencing Center for Infectious Disease"/>
            <person name="Wu L."/>
            <person name="Ma J."/>
        </authorList>
    </citation>
    <scope>NUCLEOTIDE SEQUENCE [LARGE SCALE GENOMIC DNA]</scope>
    <source>
        <strain evidence="3">R28</strain>
    </source>
</reference>
<evidence type="ECO:0000256" key="1">
    <source>
        <dbReference type="SAM" id="Phobius"/>
    </source>
</evidence>
<dbReference type="Proteomes" id="UP001597383">
    <property type="component" value="Unassembled WGS sequence"/>
</dbReference>
<organism evidence="2 3">
    <name type="scientific">Ornithinibacillus salinisoli</name>
    <dbReference type="NCBI Taxonomy" id="1848459"/>
    <lineage>
        <taxon>Bacteria</taxon>
        <taxon>Bacillati</taxon>
        <taxon>Bacillota</taxon>
        <taxon>Bacilli</taxon>
        <taxon>Bacillales</taxon>
        <taxon>Bacillaceae</taxon>
        <taxon>Ornithinibacillus</taxon>
    </lineage>
</organism>
<keyword evidence="1" id="KW-0812">Transmembrane</keyword>
<feature type="transmembrane region" description="Helical" evidence="1">
    <location>
        <begin position="333"/>
        <end position="355"/>
    </location>
</feature>
<dbReference type="NCBIfam" id="NF011666">
    <property type="entry name" value="PRK15086.1-2"/>
    <property type="match status" value="1"/>
</dbReference>
<feature type="transmembrane region" description="Helical" evidence="1">
    <location>
        <begin position="304"/>
        <end position="327"/>
    </location>
</feature>
<feature type="transmembrane region" description="Helical" evidence="1">
    <location>
        <begin position="238"/>
        <end position="256"/>
    </location>
</feature>
<comment type="caution">
    <text evidence="2">The sequence shown here is derived from an EMBL/GenBank/DDBJ whole genome shotgun (WGS) entry which is preliminary data.</text>
</comment>
<evidence type="ECO:0000313" key="3">
    <source>
        <dbReference type="Proteomes" id="UP001597383"/>
    </source>
</evidence>
<dbReference type="EMBL" id="JBHUHQ010000009">
    <property type="protein sequence ID" value="MFD2043701.1"/>
    <property type="molecule type" value="Genomic_DNA"/>
</dbReference>
<dbReference type="PANTHER" id="PTHR40089:SF1">
    <property type="entry name" value="ETHANOLAMINE PERMEASE EUTH-RELATED"/>
    <property type="match status" value="1"/>
</dbReference>
<dbReference type="RefSeq" id="WP_377555433.1">
    <property type="nucleotide sequence ID" value="NZ_JBHUHQ010000009.1"/>
</dbReference>
<dbReference type="InterPro" id="IPR007441">
    <property type="entry name" value="EutH"/>
</dbReference>
<keyword evidence="3" id="KW-1185">Reference proteome</keyword>
<feature type="transmembrane region" description="Helical" evidence="1">
    <location>
        <begin position="143"/>
        <end position="161"/>
    </location>
</feature>
<feature type="transmembrane region" description="Helical" evidence="1">
    <location>
        <begin position="106"/>
        <end position="131"/>
    </location>
</feature>
<sequence>MEINDVIIVIVVIFLCFGAFDKLIGNRFGLGDRFADGFKAMGPLALAMVGIISLAPVMANLMTPLIAPVYKFIGADPAAFANTILAIDMGGYALAQEMSISAESEVFAWVFIGTMMGPTIVFTIPVALGIINKEDQSYFAKGILIGLITVPIGCFTGGLVAKLDILMILKNLLPTILISVLITVGLWKKPDKMIVGFSIFAKLIEAIAIIGLVAIIIETLTGFIVIPNMTPLDEGITIVGTIAVFLAGAFPMVMVIQRTFQKPLGKLGSLLGIGKTETTGLLVSLAHVIPMLTLLKEMDPKGKVINIAFAVSGAFVLGSHLGFVAGIEKEMTFALLVGKLVGGLSAIGLALLLTLNINRNMK</sequence>
<protein>
    <submittedName>
        <fullName evidence="2">Ethanolamine utilization protein EutH</fullName>
    </submittedName>
</protein>
<proteinExistence type="predicted"/>
<dbReference type="NCBIfam" id="NF011667">
    <property type="entry name" value="PRK15086.1-3"/>
    <property type="match status" value="1"/>
</dbReference>
<feature type="transmembrane region" description="Helical" evidence="1">
    <location>
        <begin position="167"/>
        <end position="187"/>
    </location>
</feature>
<accession>A0ABW4VX90</accession>
<dbReference type="PIRSF" id="PIRSF019466">
    <property type="entry name" value="EutH"/>
    <property type="match status" value="1"/>
</dbReference>
<dbReference type="Pfam" id="PF04346">
    <property type="entry name" value="EutH"/>
    <property type="match status" value="1"/>
</dbReference>
<keyword evidence="1" id="KW-1133">Transmembrane helix</keyword>
<dbReference type="PANTHER" id="PTHR40089">
    <property type="entry name" value="ETHANOLAMINE UTILIZATION PROTEIN EUTH"/>
    <property type="match status" value="1"/>
</dbReference>
<gene>
    <name evidence="2" type="primary">eutH</name>
    <name evidence="2" type="ORF">ACFSJF_05335</name>
</gene>
<name>A0ABW4VX90_9BACI</name>
<keyword evidence="1" id="KW-0472">Membrane</keyword>
<feature type="transmembrane region" description="Helical" evidence="1">
    <location>
        <begin position="199"/>
        <end position="226"/>
    </location>
</feature>
<evidence type="ECO:0000313" key="2">
    <source>
        <dbReference type="EMBL" id="MFD2043701.1"/>
    </source>
</evidence>